<dbReference type="AlphaFoldDB" id="A0A0D8IVY1"/>
<protein>
    <recommendedName>
        <fullName evidence="3">Transcription initiation factor TFIIIB</fullName>
    </recommendedName>
</protein>
<evidence type="ECO:0008006" key="3">
    <source>
        <dbReference type="Google" id="ProtNLM"/>
    </source>
</evidence>
<dbReference type="EMBL" id="JXXK01000034">
    <property type="protein sequence ID" value="KJF38654.1"/>
    <property type="molecule type" value="Genomic_DNA"/>
</dbReference>
<evidence type="ECO:0000313" key="1">
    <source>
        <dbReference type="EMBL" id="KJF38654.1"/>
    </source>
</evidence>
<proteinExistence type="predicted"/>
<dbReference type="Proteomes" id="UP000032483">
    <property type="component" value="Unassembled WGS sequence"/>
</dbReference>
<sequence length="70" mass="7755">MDTQKFPPCPYCGSTEMRTGFQTYEATVKKQRGSMMGGSALQHLFCGRCGMVAASRVLRPETFDSAVGRW</sequence>
<gene>
    <name evidence="1" type="ORF">TQ39_16730</name>
</gene>
<keyword evidence="2" id="KW-1185">Reference proteome</keyword>
<comment type="caution">
    <text evidence="1">The sequence shown here is derived from an EMBL/GenBank/DDBJ whole genome shotgun (WGS) entry which is preliminary data.</text>
</comment>
<organism evidence="1 2">
    <name type="scientific">Ruthenibacterium lactatiformans</name>
    <dbReference type="NCBI Taxonomy" id="1550024"/>
    <lineage>
        <taxon>Bacteria</taxon>
        <taxon>Bacillati</taxon>
        <taxon>Bacillota</taxon>
        <taxon>Clostridia</taxon>
        <taxon>Eubacteriales</taxon>
        <taxon>Oscillospiraceae</taxon>
        <taxon>Ruthenibacterium</taxon>
    </lineage>
</organism>
<accession>A0A0D8IVY1</accession>
<evidence type="ECO:0000313" key="2">
    <source>
        <dbReference type="Proteomes" id="UP000032483"/>
    </source>
</evidence>
<reference evidence="1" key="1">
    <citation type="submission" date="2015-02" db="EMBL/GenBank/DDBJ databases">
        <title>A novel member of the family Ruminococcaceae isolated from human feces.</title>
        <authorList>
            <person name="Shkoporov A.N."/>
            <person name="Chaplin A.V."/>
            <person name="Motuzova O.V."/>
            <person name="Kafarskaia L.I."/>
            <person name="Khokhlova E.V."/>
            <person name="Efimov B.A."/>
        </authorList>
    </citation>
    <scope>NUCLEOTIDE SEQUENCE [LARGE SCALE GENOMIC DNA]</scope>
    <source>
        <strain evidence="1">585-1</strain>
    </source>
</reference>
<name>A0A0D8IVY1_9FIRM</name>